<dbReference type="AlphaFoldDB" id="A0A6H2GWE2"/>
<dbReference type="RefSeq" id="WP_021877411.1">
    <property type="nucleotide sequence ID" value="NZ_CP051428.1"/>
</dbReference>
<keyword evidence="2" id="KW-1185">Reference proteome</keyword>
<protein>
    <submittedName>
        <fullName evidence="1">Uncharacterized protein</fullName>
    </submittedName>
</protein>
<dbReference type="KEGG" id="palr:HGI30_09050"/>
<name>A0A6H2GWE2_9BACL</name>
<evidence type="ECO:0000313" key="2">
    <source>
        <dbReference type="Proteomes" id="UP000502136"/>
    </source>
</evidence>
<dbReference type="EMBL" id="CP051428">
    <property type="protein sequence ID" value="QJC51679.1"/>
    <property type="molecule type" value="Genomic_DNA"/>
</dbReference>
<sequence>MKIIGSSANCKYNCCKSIGDVHGHGIRMLPTFCDSRFNFKVNGVSKVEIEPKGSTGKVTVSFDDLKTDVKLIQSSVTKYGFDVMGG</sequence>
<gene>
    <name evidence="1" type="ORF">HGI30_09050</name>
</gene>
<evidence type="ECO:0000313" key="1">
    <source>
        <dbReference type="EMBL" id="QJC51679.1"/>
    </source>
</evidence>
<reference evidence="1 2" key="1">
    <citation type="submission" date="2020-04" db="EMBL/GenBank/DDBJ databases">
        <title>Novel Paenibacillus strain UniB2 isolated from commercial digestive syrup.</title>
        <authorList>
            <person name="Thorat V."/>
            <person name="Kirdat K."/>
            <person name="Tiwarekar B."/>
            <person name="Yadav A."/>
        </authorList>
    </citation>
    <scope>NUCLEOTIDE SEQUENCE [LARGE SCALE GENOMIC DNA]</scope>
    <source>
        <strain evidence="1 2">UniB2</strain>
    </source>
</reference>
<accession>A0A6H2GWE2</accession>
<organism evidence="1 2">
    <name type="scientific">Paenibacillus albicereus</name>
    <dbReference type="NCBI Taxonomy" id="2726185"/>
    <lineage>
        <taxon>Bacteria</taxon>
        <taxon>Bacillati</taxon>
        <taxon>Bacillota</taxon>
        <taxon>Bacilli</taxon>
        <taxon>Bacillales</taxon>
        <taxon>Paenibacillaceae</taxon>
        <taxon>Paenibacillus</taxon>
    </lineage>
</organism>
<dbReference type="Proteomes" id="UP000502136">
    <property type="component" value="Chromosome"/>
</dbReference>
<proteinExistence type="predicted"/>